<keyword evidence="6 14" id="KW-0121">Carboxypeptidase</keyword>
<dbReference type="EC" id="3.4.16.-" evidence="14"/>
<keyword evidence="10" id="KW-0843">Virulence</keyword>
<evidence type="ECO:0000256" key="2">
    <source>
        <dbReference type="ARBA" id="ARBA00004609"/>
    </source>
</evidence>
<evidence type="ECO:0000256" key="10">
    <source>
        <dbReference type="ARBA" id="ARBA00023026"/>
    </source>
</evidence>
<dbReference type="InterPro" id="IPR001563">
    <property type="entry name" value="Peptidase_S10"/>
</dbReference>
<dbReference type="InterPro" id="IPR018202">
    <property type="entry name" value="Ser_caboxypep_ser_AS"/>
</dbReference>
<dbReference type="PROSITE" id="PS00131">
    <property type="entry name" value="CARBOXYPEPT_SER_SER"/>
    <property type="match status" value="1"/>
</dbReference>
<dbReference type="InterPro" id="IPR029058">
    <property type="entry name" value="AB_hydrolase_fold"/>
</dbReference>
<name>A0ABR1T1R8_9PEZI</name>
<evidence type="ECO:0000256" key="13">
    <source>
        <dbReference type="ARBA" id="ARBA00037356"/>
    </source>
</evidence>
<dbReference type="PANTHER" id="PTHR11802:SF189">
    <property type="entry name" value="CARBOXYPEPTIDASE"/>
    <property type="match status" value="1"/>
</dbReference>
<keyword evidence="9 14" id="KW-0378">Hydrolase</keyword>
<dbReference type="Pfam" id="PF00450">
    <property type="entry name" value="Peptidase_S10"/>
    <property type="match status" value="1"/>
</dbReference>
<dbReference type="Proteomes" id="UP001396898">
    <property type="component" value="Unassembled WGS sequence"/>
</dbReference>
<keyword evidence="12" id="KW-0449">Lipoprotein</keyword>
<reference evidence="15 16" key="1">
    <citation type="submission" date="2023-01" db="EMBL/GenBank/DDBJ databases">
        <title>Analysis of 21 Apiospora genomes using comparative genomics revels a genus with tremendous synthesis potential of carbohydrate active enzymes and secondary metabolites.</title>
        <authorList>
            <person name="Sorensen T."/>
        </authorList>
    </citation>
    <scope>NUCLEOTIDE SEQUENCE [LARGE SCALE GENOMIC DNA]</scope>
    <source>
        <strain evidence="15 16">CBS 20057</strain>
    </source>
</reference>
<evidence type="ECO:0000256" key="4">
    <source>
        <dbReference type="ARBA" id="ARBA00022475"/>
    </source>
</evidence>
<evidence type="ECO:0000256" key="7">
    <source>
        <dbReference type="ARBA" id="ARBA00022670"/>
    </source>
</evidence>
<dbReference type="SUPFAM" id="SSF53474">
    <property type="entry name" value="alpha/beta-Hydrolases"/>
    <property type="match status" value="1"/>
</dbReference>
<evidence type="ECO:0000313" key="16">
    <source>
        <dbReference type="Proteomes" id="UP001396898"/>
    </source>
</evidence>
<evidence type="ECO:0000256" key="5">
    <source>
        <dbReference type="ARBA" id="ARBA00022622"/>
    </source>
</evidence>
<comment type="caution">
    <text evidence="15">The sequence shown here is derived from an EMBL/GenBank/DDBJ whole genome shotgun (WGS) entry which is preliminary data.</text>
</comment>
<dbReference type="PANTHER" id="PTHR11802">
    <property type="entry name" value="SERINE PROTEASE FAMILY S10 SERINE CARBOXYPEPTIDASE"/>
    <property type="match status" value="1"/>
</dbReference>
<sequence>MVSLTRLLGRVSVGVLGLASLSSADVLRSRITEGVKVEYKEPGICETTPGVKSYSGYLTLPSTRLLPYEQKLFFWFFEARHSPETAPLSLWLQGGPGAASIDQAFAGNGPCTVPEASGNATALNPWSWNRHANLLYVDQPVQTGFSYDVATPGVMDAITGQIYPGESWEGPLNYTAYKGTFSSQDGSRLVNTTAVAAEAIWEFLQVWMSEFPDYHRDKISVWSESYGGHYAPAIAKLLQSRAHSLQLQGGALPITVDTVGIISGFLDFQIQLGYFSQFAINNTYGIQAYDLEVAEAVAYNWSSPGGCKEQVEHCRALTPNGDRDQYGTNDTVTEACGAASVWCWNNVYAAYDALSGRDPFDIGHLIPTSIPPPYVYGFLSQEWVLKALGAKVNYTLNSNPIANGKSNIFLRFLTSGDFAFGGFKEDLGSLLDDGVKVALIHGDRDFRCNWVGGEAVSLAIDYEDKDDFAAAGYAPIHTNESYVGGFVRQYGGFSFSRVFQASHGIAYNQPETAYQIFTRTILGKDVSEGRVTIDYAFDYATEGPASVFDVKNEPPAQAASECYALSNPLRLTCTEEQIAALVNGTAVVENNIVTSPAGRPASA</sequence>
<dbReference type="PRINTS" id="PR00724">
    <property type="entry name" value="CRBOXYPTASEC"/>
</dbReference>
<comment type="subcellular location">
    <subcellularLocation>
        <location evidence="2">Cell membrane</location>
        <topology evidence="2">Lipid-anchor</topology>
        <topology evidence="2">GPI-anchor</topology>
    </subcellularLocation>
</comment>
<keyword evidence="16" id="KW-1185">Reference proteome</keyword>
<keyword evidence="5" id="KW-0336">GPI-anchor</keyword>
<comment type="catalytic activity">
    <reaction evidence="1">
        <text>Preferential release of a C-terminal arginine or lysine residue.</text>
        <dbReference type="EC" id="3.4.16.6"/>
    </reaction>
</comment>
<feature type="chain" id="PRO_5044962250" description="Carboxypeptidase" evidence="14">
    <location>
        <begin position="25"/>
        <end position="603"/>
    </location>
</feature>
<evidence type="ECO:0000256" key="9">
    <source>
        <dbReference type="ARBA" id="ARBA00022801"/>
    </source>
</evidence>
<evidence type="ECO:0000256" key="6">
    <source>
        <dbReference type="ARBA" id="ARBA00022645"/>
    </source>
</evidence>
<proteinExistence type="inferred from homology"/>
<evidence type="ECO:0000256" key="3">
    <source>
        <dbReference type="ARBA" id="ARBA00009431"/>
    </source>
</evidence>
<evidence type="ECO:0000256" key="8">
    <source>
        <dbReference type="ARBA" id="ARBA00022729"/>
    </source>
</evidence>
<accession>A0ABR1T1R8</accession>
<dbReference type="Gene3D" id="3.40.50.1820">
    <property type="entry name" value="alpha/beta hydrolase"/>
    <property type="match status" value="1"/>
</dbReference>
<feature type="signal peptide" evidence="14">
    <location>
        <begin position="1"/>
        <end position="24"/>
    </location>
</feature>
<evidence type="ECO:0000256" key="12">
    <source>
        <dbReference type="ARBA" id="ARBA00023288"/>
    </source>
</evidence>
<keyword evidence="8 14" id="KW-0732">Signal</keyword>
<dbReference type="EMBL" id="JAQQWI010000001">
    <property type="protein sequence ID" value="KAK8040529.1"/>
    <property type="molecule type" value="Genomic_DNA"/>
</dbReference>
<evidence type="ECO:0000256" key="1">
    <source>
        <dbReference type="ARBA" id="ARBA00001003"/>
    </source>
</evidence>
<keyword evidence="4" id="KW-1003">Cell membrane</keyword>
<keyword evidence="5" id="KW-0472">Membrane</keyword>
<keyword evidence="7 14" id="KW-0645">Protease</keyword>
<evidence type="ECO:0000256" key="11">
    <source>
        <dbReference type="ARBA" id="ARBA00023180"/>
    </source>
</evidence>
<protein>
    <recommendedName>
        <fullName evidence="14">Carboxypeptidase</fullName>
        <ecNumber evidence="14">3.4.16.-</ecNumber>
    </recommendedName>
</protein>
<organism evidence="15 16">
    <name type="scientific">Apiospora marii</name>
    <dbReference type="NCBI Taxonomy" id="335849"/>
    <lineage>
        <taxon>Eukaryota</taxon>
        <taxon>Fungi</taxon>
        <taxon>Dikarya</taxon>
        <taxon>Ascomycota</taxon>
        <taxon>Pezizomycotina</taxon>
        <taxon>Sordariomycetes</taxon>
        <taxon>Xylariomycetidae</taxon>
        <taxon>Amphisphaeriales</taxon>
        <taxon>Apiosporaceae</taxon>
        <taxon>Apiospora</taxon>
    </lineage>
</organism>
<gene>
    <name evidence="15" type="ORF">PG991_000317</name>
</gene>
<keyword evidence="11" id="KW-0325">Glycoprotein</keyword>
<evidence type="ECO:0000313" key="15">
    <source>
        <dbReference type="EMBL" id="KAK8040529.1"/>
    </source>
</evidence>
<comment type="function">
    <text evidence="13">Extracellular serine carboxypeptidase that contributes to pathogenicity.</text>
</comment>
<comment type="similarity">
    <text evidence="3 14">Belongs to the peptidase S10 family.</text>
</comment>
<evidence type="ECO:0000256" key="14">
    <source>
        <dbReference type="RuleBase" id="RU361156"/>
    </source>
</evidence>